<dbReference type="Gene3D" id="1.10.10.10">
    <property type="entry name" value="Winged helix-like DNA-binding domain superfamily/Winged helix DNA-binding domain"/>
    <property type="match status" value="1"/>
</dbReference>
<dbReference type="Gene3D" id="3.60.15.10">
    <property type="entry name" value="Ribonuclease Z/Hydroxyacylglutathione hydrolase-like"/>
    <property type="match status" value="1"/>
</dbReference>
<protein>
    <submittedName>
        <fullName evidence="2">Glyoxylase, beta-lactamase superfamily II</fullName>
    </submittedName>
</protein>
<dbReference type="InterPro" id="IPR001279">
    <property type="entry name" value="Metallo-B-lactamas"/>
</dbReference>
<organism evidence="2 3">
    <name type="scientific">Micromonospora echinofusca</name>
    <dbReference type="NCBI Taxonomy" id="47858"/>
    <lineage>
        <taxon>Bacteria</taxon>
        <taxon>Bacillati</taxon>
        <taxon>Actinomycetota</taxon>
        <taxon>Actinomycetes</taxon>
        <taxon>Micromonosporales</taxon>
        <taxon>Micromonosporaceae</taxon>
        <taxon>Micromonospora</taxon>
    </lineage>
</organism>
<reference evidence="2 3" key="1">
    <citation type="submission" date="2016-06" db="EMBL/GenBank/DDBJ databases">
        <authorList>
            <person name="Kjaerup R.B."/>
            <person name="Dalgaard T.S."/>
            <person name="Juul-Madsen H.R."/>
        </authorList>
    </citation>
    <scope>NUCLEOTIDE SEQUENCE [LARGE SCALE GENOMIC DNA]</scope>
    <source>
        <strain evidence="2 3">DSM 43913</strain>
    </source>
</reference>
<dbReference type="AlphaFoldDB" id="A0A1C5GCM9"/>
<keyword evidence="3" id="KW-1185">Reference proteome</keyword>
<sequence length="347" mass="37770">MVGVMAPDTGNRDDWTRPGTYEVAPGVHRVPLPLPNDGLRAVNVYVLRDDDGLVLVDSGWAVAEARSALEAALKELDCSLADVRRFLVTHVHRDHYTQAVHLRREYGTRVSLGAGERASLTVSMTPHRNPLAEQLDHLRLLGAGELADTLAALTGVRLSTEDWELPDDWFHDGQRITHGERTLHVVETPGHTRGHVVFHDTGSALLFAGDHVLPTITPSIGFEAALSANPLGEFLGSLALVRRRPDARLLPAHGPVTPSVHARVDELVAHHGARLDETEAAVARGASSAYEVAAQLRWTRRERRLGDLDVFNAMLAVTETAAHLELLVAQGRLTRSDAGGVRRYATA</sequence>
<gene>
    <name evidence="2" type="ORF">GA0070610_3788</name>
</gene>
<dbReference type="Pfam" id="PF00753">
    <property type="entry name" value="Lactamase_B"/>
    <property type="match status" value="1"/>
</dbReference>
<accession>A0A1C5GCM9</accession>
<name>A0A1C5GCM9_MICEH</name>
<feature type="domain" description="Metallo-beta-lactamase" evidence="1">
    <location>
        <begin position="41"/>
        <end position="253"/>
    </location>
</feature>
<evidence type="ECO:0000313" key="2">
    <source>
        <dbReference type="EMBL" id="SCG17477.1"/>
    </source>
</evidence>
<dbReference type="InterPro" id="IPR050662">
    <property type="entry name" value="Sec-metab_biosynth-thioest"/>
</dbReference>
<evidence type="ECO:0000259" key="1">
    <source>
        <dbReference type="SMART" id="SM00849"/>
    </source>
</evidence>
<dbReference type="PANTHER" id="PTHR23131:SF4">
    <property type="entry name" value="METALLO-BETA-LACTAMASE SUPERFAMILY POTEIN"/>
    <property type="match status" value="1"/>
</dbReference>
<proteinExistence type="predicted"/>
<dbReference type="SUPFAM" id="SSF56281">
    <property type="entry name" value="Metallo-hydrolase/oxidoreductase"/>
    <property type="match status" value="1"/>
</dbReference>
<dbReference type="InterPro" id="IPR036388">
    <property type="entry name" value="WH-like_DNA-bd_sf"/>
</dbReference>
<evidence type="ECO:0000313" key="3">
    <source>
        <dbReference type="Proteomes" id="UP000198251"/>
    </source>
</evidence>
<dbReference type="Proteomes" id="UP000198251">
    <property type="component" value="Chromosome I"/>
</dbReference>
<dbReference type="EMBL" id="LT607733">
    <property type="protein sequence ID" value="SCG17477.1"/>
    <property type="molecule type" value="Genomic_DNA"/>
</dbReference>
<dbReference type="InterPro" id="IPR036866">
    <property type="entry name" value="RibonucZ/Hydroxyglut_hydro"/>
</dbReference>
<dbReference type="SMART" id="SM00849">
    <property type="entry name" value="Lactamase_B"/>
    <property type="match status" value="1"/>
</dbReference>
<dbReference type="PANTHER" id="PTHR23131">
    <property type="entry name" value="ENDORIBONUCLEASE LACTB2"/>
    <property type="match status" value="1"/>
</dbReference>